<proteinExistence type="predicted"/>
<reference evidence="1 4" key="2">
    <citation type="submission" date="2022-05" db="EMBL/GenBank/DDBJ databases">
        <title>Genome Sequencing of Bee-Associated Microbes.</title>
        <authorList>
            <person name="Dunlap C."/>
        </authorList>
    </citation>
    <scope>NUCLEOTIDE SEQUENCE [LARGE SCALE GENOMIC DNA]</scope>
    <source>
        <strain evidence="1 4">NRRL B-23120</strain>
    </source>
</reference>
<keyword evidence="4" id="KW-1185">Reference proteome</keyword>
<gene>
    <name evidence="1" type="ORF">M5X16_25550</name>
    <name evidence="2" type="ORF">PC41400_08115</name>
</gene>
<dbReference type="Proteomes" id="UP000288943">
    <property type="component" value="Chromosome"/>
</dbReference>
<evidence type="ECO:0000313" key="3">
    <source>
        <dbReference type="Proteomes" id="UP000288943"/>
    </source>
</evidence>
<evidence type="ECO:0000313" key="2">
    <source>
        <dbReference type="EMBL" id="QAV17631.1"/>
    </source>
</evidence>
<organism evidence="2 3">
    <name type="scientific">Paenibacillus chitinolyticus</name>
    <dbReference type="NCBI Taxonomy" id="79263"/>
    <lineage>
        <taxon>Bacteria</taxon>
        <taxon>Bacillati</taxon>
        <taxon>Bacillota</taxon>
        <taxon>Bacilli</taxon>
        <taxon>Bacillales</taxon>
        <taxon>Paenibacillaceae</taxon>
        <taxon>Paenibacillus</taxon>
    </lineage>
</organism>
<dbReference type="EMBL" id="JAMDMJ010000039">
    <property type="protein sequence ID" value="MCY9599128.1"/>
    <property type="molecule type" value="Genomic_DNA"/>
</dbReference>
<dbReference type="Proteomes" id="UP001527202">
    <property type="component" value="Unassembled WGS sequence"/>
</dbReference>
<protein>
    <submittedName>
        <fullName evidence="2">Uncharacterized protein</fullName>
    </submittedName>
</protein>
<reference evidence="2 3" key="1">
    <citation type="submission" date="2018-01" db="EMBL/GenBank/DDBJ databases">
        <title>The whole genome sequencing and assembly of Paenibacillus chitinolyticus KCCM 41400 strain.</title>
        <authorList>
            <person name="Kim J.-Y."/>
            <person name="Park M.-K."/>
            <person name="Lee Y.-J."/>
            <person name="Yi H."/>
            <person name="Bahn Y.-S."/>
            <person name="Kim J.F."/>
            <person name="Lee D.-W."/>
        </authorList>
    </citation>
    <scope>NUCLEOTIDE SEQUENCE [LARGE SCALE GENOMIC DNA]</scope>
    <source>
        <strain evidence="2 3">KCCM 41400</strain>
    </source>
</reference>
<dbReference type="GeneID" id="95374775"/>
<dbReference type="KEGG" id="pchi:PC41400_08115"/>
<evidence type="ECO:0000313" key="1">
    <source>
        <dbReference type="EMBL" id="MCY9599128.1"/>
    </source>
</evidence>
<dbReference type="OrthoDB" id="2652456at2"/>
<name>A0A410WTI3_9BACL</name>
<evidence type="ECO:0000313" key="4">
    <source>
        <dbReference type="Proteomes" id="UP001527202"/>
    </source>
</evidence>
<accession>A0A410WTI3</accession>
<sequence>MINTPKRLYVNQPGMTVSTAYTVPALTTTIVKNIHIANNTAAVSTVTIHLVPNGQTATNANKIIASYPVKPNDSISVDLSSVLHSGDTIQVSQGTANAISVYISGVECV</sequence>
<dbReference type="EMBL" id="CP026520">
    <property type="protein sequence ID" value="QAV17631.1"/>
    <property type="molecule type" value="Genomic_DNA"/>
</dbReference>
<dbReference type="RefSeq" id="WP_084706573.1">
    <property type="nucleotide sequence ID" value="NZ_CP026520.1"/>
</dbReference>
<dbReference type="AlphaFoldDB" id="A0A410WTI3"/>